<proteinExistence type="predicted"/>
<dbReference type="GO" id="GO:0000272">
    <property type="term" value="P:polysaccharide catabolic process"/>
    <property type="evidence" value="ECO:0007669"/>
    <property type="project" value="TreeGrafter"/>
</dbReference>
<dbReference type="AlphaFoldDB" id="A0AAW1RRQ7"/>
<dbReference type="EMBL" id="JALJOU010000027">
    <property type="protein sequence ID" value="KAK9835997.1"/>
    <property type="molecule type" value="Genomic_DNA"/>
</dbReference>
<accession>A0AAW1RRQ7</accession>
<sequence length="753" mass="78086">MGSVQFTATPTQGGASTLNLGTADLTPLPKGSTSAAGLVVALPSGLQAEPMQTSWMPFAPTATRQPPGRAAAAPFERNASATEALQGVAFAEGSAEAADAGLQNCLQDAGFVGTFGAWTVVGDKVDAPAARPLAAVAAAAAPAHANSSGASLDAFPEQAMGMRLNGNGSFVWQALDAIPMKIYRMRVAAAPSAGSAAAGVTWFDIAGRPLSKHALRLGPVKPSNGSAGAADTAPGGTGTPVGIAVLAPADAAAAAVWVGKWDRNGTLAVKELSFGGALGGTLDANGSAVVRELPRAGAGVCLNYLLDGPGADNGTALRQALQRLRPGSLRYPGGEKANSYLWAPPPFDAARSRPLLTCEAGWPATAPALYNLSAHDYVAPPLDFEGFMRLVDATGAEPYIVLNLAGKSNMEPAASLRFDASELKAGAVSWLAHIRARGYNVTRFELTNEAYNQLPVAAYAAAVAEWAPALKAALPGALLGASGPSFGDAKGLEDPAQAWWPELLAKVSSAVDFLVVHPYPVFGWDWHDYAYGNIPLTGEVASVAAAVERYAPEKDRARLRLAVTETGVYDYGFKWQNWQADTGHALVLFDLLGSILSQPRVDAAIHWTSHWSSQAWPALDDDMPGAVVDTLWPDERPTALGTAFELLARCLRAGDLLQATSSQLVRLWAVRPPGGGLTLALLNKAPAASNQTVRVSDFSGPLAAAKRTVFRGASDADIYPTLGDVAGAVEAHGGVVTLELPPLSVTMVEFGRR</sequence>
<dbReference type="Proteomes" id="UP001445335">
    <property type="component" value="Unassembled WGS sequence"/>
</dbReference>
<dbReference type="Gene3D" id="2.60.40.1180">
    <property type="entry name" value="Golgi alpha-mannosidase II"/>
    <property type="match status" value="1"/>
</dbReference>
<gene>
    <name evidence="1" type="ORF">WJX81_004851</name>
</gene>
<dbReference type="Gene3D" id="3.20.20.80">
    <property type="entry name" value="Glycosidases"/>
    <property type="match status" value="1"/>
</dbReference>
<reference evidence="1 2" key="1">
    <citation type="journal article" date="2024" name="Nat. Commun.">
        <title>Phylogenomics reveals the evolutionary origins of lichenization in chlorophyte algae.</title>
        <authorList>
            <person name="Puginier C."/>
            <person name="Libourel C."/>
            <person name="Otte J."/>
            <person name="Skaloud P."/>
            <person name="Haon M."/>
            <person name="Grisel S."/>
            <person name="Petersen M."/>
            <person name="Berrin J.G."/>
            <person name="Delaux P.M."/>
            <person name="Dal Grande F."/>
            <person name="Keller J."/>
        </authorList>
    </citation>
    <scope>NUCLEOTIDE SEQUENCE [LARGE SCALE GENOMIC DNA]</scope>
    <source>
        <strain evidence="1 2">SAG 245.80</strain>
    </source>
</reference>
<keyword evidence="2" id="KW-1185">Reference proteome</keyword>
<dbReference type="InterPro" id="IPR017853">
    <property type="entry name" value="GH"/>
</dbReference>
<dbReference type="SUPFAM" id="SSF51445">
    <property type="entry name" value="(Trans)glycosidases"/>
    <property type="match status" value="1"/>
</dbReference>
<evidence type="ECO:0000313" key="1">
    <source>
        <dbReference type="EMBL" id="KAK9835997.1"/>
    </source>
</evidence>
<dbReference type="PANTHER" id="PTHR43576">
    <property type="entry name" value="ALPHA-L-ARABINOFURANOSIDASE C-RELATED"/>
    <property type="match status" value="1"/>
</dbReference>
<protein>
    <submittedName>
        <fullName evidence="1">Uncharacterized protein</fullName>
    </submittedName>
</protein>
<evidence type="ECO:0000313" key="2">
    <source>
        <dbReference type="Proteomes" id="UP001445335"/>
    </source>
</evidence>
<organism evidence="1 2">
    <name type="scientific">Elliptochloris bilobata</name>
    <dbReference type="NCBI Taxonomy" id="381761"/>
    <lineage>
        <taxon>Eukaryota</taxon>
        <taxon>Viridiplantae</taxon>
        <taxon>Chlorophyta</taxon>
        <taxon>core chlorophytes</taxon>
        <taxon>Trebouxiophyceae</taxon>
        <taxon>Trebouxiophyceae incertae sedis</taxon>
        <taxon>Elliptochloris clade</taxon>
        <taxon>Elliptochloris</taxon>
    </lineage>
</organism>
<dbReference type="InterPro" id="IPR013780">
    <property type="entry name" value="Glyco_hydro_b"/>
</dbReference>
<name>A0AAW1RRQ7_9CHLO</name>
<comment type="caution">
    <text evidence="1">The sequence shown here is derived from an EMBL/GenBank/DDBJ whole genome shotgun (WGS) entry which is preliminary data.</text>
</comment>